<feature type="domain" description="Cupin type-2" evidence="3">
    <location>
        <begin position="80"/>
        <end position="149"/>
    </location>
</feature>
<sequence length="295" mass="31560">MKRNWMAFCLAAALMTAGTVYAKPAPAQLVPKKHGQCYVNEDLFVKDVTGAGGGQGVLHGDFAFRREQALKSDAIKEIGWMTLKPGSYIGSHTHKDNEDAYLIISGKGIFTDGNGNAWVVGAGDMTIARPGQTHGLANLGKEDLVFLDIIAKNDSADLSKMAKEGTTQYFPVSAQFEKDVEKAGAGKGTGILFGRFAFRREAATQDQAIKEIGRMTLKKGASIGMHKHADNDDTYIILSGEGVFTDGAGKETVVGPRSVTIAGPGESHALRNDKDEDLVFIDLIAKNTPVKGQTK</sequence>
<dbReference type="EMBL" id="JAGZCZ010000005">
    <property type="protein sequence ID" value="MBS5519750.1"/>
    <property type="molecule type" value="Genomic_DNA"/>
</dbReference>
<keyword evidence="1" id="KW-0479">Metal-binding</keyword>
<evidence type="ECO:0000313" key="4">
    <source>
        <dbReference type="EMBL" id="MBS5519750.1"/>
    </source>
</evidence>
<dbReference type="AlphaFoldDB" id="A0A943EK18"/>
<feature type="chain" id="PRO_5037052263" evidence="2">
    <location>
        <begin position="23"/>
        <end position="295"/>
    </location>
</feature>
<dbReference type="CDD" id="cd02221">
    <property type="entry name" value="cupin_TM1287-like"/>
    <property type="match status" value="2"/>
</dbReference>
<dbReference type="Gene3D" id="2.60.120.10">
    <property type="entry name" value="Jelly Rolls"/>
    <property type="match status" value="2"/>
</dbReference>
<proteinExistence type="predicted"/>
<evidence type="ECO:0000313" key="5">
    <source>
        <dbReference type="Proteomes" id="UP000754226"/>
    </source>
</evidence>
<name>A0A943EK18_9FIRM</name>
<keyword evidence="2" id="KW-0732">Signal</keyword>
<dbReference type="InterPro" id="IPR011051">
    <property type="entry name" value="RmlC_Cupin_sf"/>
</dbReference>
<dbReference type="InterPro" id="IPR013096">
    <property type="entry name" value="Cupin_2"/>
</dbReference>
<accession>A0A943EK18</accession>
<organism evidence="4 5">
    <name type="scientific">Acidaminococcus intestini</name>
    <dbReference type="NCBI Taxonomy" id="187327"/>
    <lineage>
        <taxon>Bacteria</taxon>
        <taxon>Bacillati</taxon>
        <taxon>Bacillota</taxon>
        <taxon>Negativicutes</taxon>
        <taxon>Acidaminococcales</taxon>
        <taxon>Acidaminococcaceae</taxon>
        <taxon>Acidaminococcus</taxon>
    </lineage>
</organism>
<evidence type="ECO:0000256" key="1">
    <source>
        <dbReference type="ARBA" id="ARBA00022723"/>
    </source>
</evidence>
<dbReference type="PANTHER" id="PTHR35848:SF6">
    <property type="entry name" value="CUPIN TYPE-2 DOMAIN-CONTAINING PROTEIN"/>
    <property type="match status" value="1"/>
</dbReference>
<dbReference type="Proteomes" id="UP000754226">
    <property type="component" value="Unassembled WGS sequence"/>
</dbReference>
<feature type="domain" description="Cupin type-2" evidence="3">
    <location>
        <begin position="214"/>
        <end position="283"/>
    </location>
</feature>
<dbReference type="Pfam" id="PF07883">
    <property type="entry name" value="Cupin_2"/>
    <property type="match status" value="2"/>
</dbReference>
<dbReference type="GO" id="GO:0046872">
    <property type="term" value="F:metal ion binding"/>
    <property type="evidence" value="ECO:0007669"/>
    <property type="project" value="UniProtKB-KW"/>
</dbReference>
<reference evidence="4" key="1">
    <citation type="submission" date="2021-02" db="EMBL/GenBank/DDBJ databases">
        <title>Infant gut strain persistence is associated with maternal origin, phylogeny, and functional potential including surface adhesion and iron acquisition.</title>
        <authorList>
            <person name="Lou Y.C."/>
        </authorList>
    </citation>
    <scope>NUCLEOTIDE SEQUENCE</scope>
    <source>
        <strain evidence="4">L3_106_000M1_dasL3_106_000M1_concoct_15</strain>
    </source>
</reference>
<protein>
    <submittedName>
        <fullName evidence="4">Cupin domain-containing protein</fullName>
    </submittedName>
</protein>
<dbReference type="InterPro" id="IPR014710">
    <property type="entry name" value="RmlC-like_jellyroll"/>
</dbReference>
<feature type="signal peptide" evidence="2">
    <location>
        <begin position="1"/>
        <end position="22"/>
    </location>
</feature>
<comment type="caution">
    <text evidence="4">The sequence shown here is derived from an EMBL/GenBank/DDBJ whole genome shotgun (WGS) entry which is preliminary data.</text>
</comment>
<evidence type="ECO:0000256" key="2">
    <source>
        <dbReference type="SAM" id="SignalP"/>
    </source>
</evidence>
<dbReference type="SUPFAM" id="SSF51182">
    <property type="entry name" value="RmlC-like cupins"/>
    <property type="match status" value="1"/>
</dbReference>
<evidence type="ECO:0000259" key="3">
    <source>
        <dbReference type="Pfam" id="PF07883"/>
    </source>
</evidence>
<gene>
    <name evidence="4" type="ORF">KHX13_05390</name>
</gene>
<dbReference type="InterPro" id="IPR051610">
    <property type="entry name" value="GPI/OXD"/>
</dbReference>
<dbReference type="PANTHER" id="PTHR35848">
    <property type="entry name" value="OXALATE-BINDING PROTEIN"/>
    <property type="match status" value="1"/>
</dbReference>